<name>A0A9P7YC11_9HELO</name>
<evidence type="ECO:0000313" key="2">
    <source>
        <dbReference type="EMBL" id="KAG9230904.1"/>
    </source>
</evidence>
<keyword evidence="3" id="KW-1185">Reference proteome</keyword>
<accession>A0A9P7YC11</accession>
<evidence type="ECO:0000256" key="1">
    <source>
        <dbReference type="SAM" id="MobiDB-lite"/>
    </source>
</evidence>
<feature type="compositionally biased region" description="Polar residues" evidence="1">
    <location>
        <begin position="96"/>
        <end position="113"/>
    </location>
</feature>
<sequence length="567" mass="63976">MGVGTVSNARCEDIGNRWRGAWLQDPQSATWSVPDISDDRPCVETQDMARSRHLSPLLHVQFHQIQEDERPGDLDNLTGRQRHHENIRLRYRPPASHTSDNASVPRTDPQFASSTEGWAAIIKSQLMPPSPILTPENDPFQRQSWPNNVETSTSHNITEVFGELPTTIGRTEGKQVQMTRRPDLLWQQIKKQGIINSDLQSRVHEARVMLRDKQITKSIVEDTLFQRIKEEYLGVSSRGKNSGSHRRTVLELLEACQAARDEYGVLDIGCTDLEDRLKSEEFALRRLEENFYPLISAIINPDSIQIPSQPAAGSVSARDSISEVLEGSELHPLTSLFLSTLGELDQLNERRDDLLEENYYLTEEQATHARVGVALSAENQATLASFATTERQILKEIAVASSKVDLLRQKCLKRGFVDRYDEPTADQSDETREFGSDQGIDAKDNTSEYVKYPVLLPRPGSRQDVQSFDLEHDEESEITKTNKRINHWLLEQLRTSPLQVFSLASTFQLIVGQTGANWQSLVICNWYTDGTLYNSPRAFSHSLSTIRSGGSLKTQADTTVDHSTAER</sequence>
<gene>
    <name evidence="2" type="ORF">BJ875DRAFT_487513</name>
</gene>
<protein>
    <submittedName>
        <fullName evidence="2">Uncharacterized protein</fullName>
    </submittedName>
</protein>
<feature type="region of interest" description="Disordered" evidence="1">
    <location>
        <begin position="422"/>
        <end position="443"/>
    </location>
</feature>
<dbReference type="AlphaFoldDB" id="A0A9P7YC11"/>
<proteinExistence type="predicted"/>
<reference evidence="2" key="1">
    <citation type="journal article" date="2021" name="IMA Fungus">
        <title>Genomic characterization of three marine fungi, including Emericellopsis atlantica sp. nov. with signatures of a generalist lifestyle and marine biomass degradation.</title>
        <authorList>
            <person name="Hagestad O.C."/>
            <person name="Hou L."/>
            <person name="Andersen J.H."/>
            <person name="Hansen E.H."/>
            <person name="Altermark B."/>
            <person name="Li C."/>
            <person name="Kuhnert E."/>
            <person name="Cox R.J."/>
            <person name="Crous P.W."/>
            <person name="Spatafora J.W."/>
            <person name="Lail K."/>
            <person name="Amirebrahimi M."/>
            <person name="Lipzen A."/>
            <person name="Pangilinan J."/>
            <person name="Andreopoulos W."/>
            <person name="Hayes R.D."/>
            <person name="Ng V."/>
            <person name="Grigoriev I.V."/>
            <person name="Jackson S.A."/>
            <person name="Sutton T.D.S."/>
            <person name="Dobson A.D.W."/>
            <person name="Rama T."/>
        </authorList>
    </citation>
    <scope>NUCLEOTIDE SEQUENCE</scope>
    <source>
        <strain evidence="2">TRa018bII</strain>
    </source>
</reference>
<organism evidence="2 3">
    <name type="scientific">Amylocarpus encephaloides</name>
    <dbReference type="NCBI Taxonomy" id="45428"/>
    <lineage>
        <taxon>Eukaryota</taxon>
        <taxon>Fungi</taxon>
        <taxon>Dikarya</taxon>
        <taxon>Ascomycota</taxon>
        <taxon>Pezizomycotina</taxon>
        <taxon>Leotiomycetes</taxon>
        <taxon>Helotiales</taxon>
        <taxon>Helotiales incertae sedis</taxon>
        <taxon>Amylocarpus</taxon>
    </lineage>
</organism>
<dbReference type="OrthoDB" id="3553547at2759"/>
<feature type="compositionally biased region" description="Basic and acidic residues" evidence="1">
    <location>
        <begin position="429"/>
        <end position="443"/>
    </location>
</feature>
<dbReference type="EMBL" id="MU251636">
    <property type="protein sequence ID" value="KAG9230904.1"/>
    <property type="molecule type" value="Genomic_DNA"/>
</dbReference>
<comment type="caution">
    <text evidence="2">The sequence shown here is derived from an EMBL/GenBank/DDBJ whole genome shotgun (WGS) entry which is preliminary data.</text>
</comment>
<evidence type="ECO:0000313" key="3">
    <source>
        <dbReference type="Proteomes" id="UP000824998"/>
    </source>
</evidence>
<feature type="region of interest" description="Disordered" evidence="1">
    <location>
        <begin position="84"/>
        <end position="113"/>
    </location>
</feature>
<dbReference type="Proteomes" id="UP000824998">
    <property type="component" value="Unassembled WGS sequence"/>
</dbReference>